<dbReference type="SUPFAM" id="SSF48452">
    <property type="entry name" value="TPR-like"/>
    <property type="match status" value="1"/>
</dbReference>
<accession>A0ABQ3HXG9</accession>
<gene>
    <name evidence="1" type="ORF">GCM10017764_21010</name>
</gene>
<dbReference type="RefSeq" id="WP_229826506.1">
    <property type="nucleotide sequence ID" value="NZ_BNAF01000007.1"/>
</dbReference>
<evidence type="ECO:0000313" key="2">
    <source>
        <dbReference type="Proteomes" id="UP000620550"/>
    </source>
</evidence>
<organism evidence="1 2">
    <name type="scientific">Sphingobacterium griseoflavum</name>
    <dbReference type="NCBI Taxonomy" id="1474952"/>
    <lineage>
        <taxon>Bacteria</taxon>
        <taxon>Pseudomonadati</taxon>
        <taxon>Bacteroidota</taxon>
        <taxon>Sphingobacteriia</taxon>
        <taxon>Sphingobacteriales</taxon>
        <taxon>Sphingobacteriaceae</taxon>
        <taxon>Sphingobacterium</taxon>
    </lineage>
</organism>
<dbReference type="EMBL" id="BNAF01000007">
    <property type="protein sequence ID" value="GHE37542.1"/>
    <property type="molecule type" value="Genomic_DNA"/>
</dbReference>
<proteinExistence type="predicted"/>
<dbReference type="InterPro" id="IPR011990">
    <property type="entry name" value="TPR-like_helical_dom_sf"/>
</dbReference>
<name>A0ABQ3HXG9_9SPHI</name>
<reference evidence="2" key="1">
    <citation type="journal article" date="2019" name="Int. J. Syst. Evol. Microbiol.">
        <title>The Global Catalogue of Microorganisms (GCM) 10K type strain sequencing project: providing services to taxonomists for standard genome sequencing and annotation.</title>
        <authorList>
            <consortium name="The Broad Institute Genomics Platform"/>
            <consortium name="The Broad Institute Genome Sequencing Center for Infectious Disease"/>
            <person name="Wu L."/>
            <person name="Ma J."/>
        </authorList>
    </citation>
    <scope>NUCLEOTIDE SEQUENCE [LARGE SCALE GENOMIC DNA]</scope>
    <source>
        <strain evidence="2">CGMCC 1.12966</strain>
    </source>
</reference>
<evidence type="ECO:0008006" key="3">
    <source>
        <dbReference type="Google" id="ProtNLM"/>
    </source>
</evidence>
<dbReference type="Gene3D" id="1.25.40.390">
    <property type="match status" value="1"/>
</dbReference>
<dbReference type="Pfam" id="PF12771">
    <property type="entry name" value="SusD-like_2"/>
    <property type="match status" value="1"/>
</dbReference>
<dbReference type="Proteomes" id="UP000620550">
    <property type="component" value="Unassembled WGS sequence"/>
</dbReference>
<protein>
    <recommendedName>
        <fullName evidence="3">SusD/RagB family nutrient-binding outer membrane lipoprotein</fullName>
    </recommendedName>
</protein>
<comment type="caution">
    <text evidence="1">The sequence shown here is derived from an EMBL/GenBank/DDBJ whole genome shotgun (WGS) entry which is preliminary data.</text>
</comment>
<sequence length="492" mass="53528">MTTTIAWSGCNKFLDVNDTPNNPLAVPPSTLLSTGLAGTAFAVSNELNRFASTIMSVTAGAAGSPAAWDIYAGLTGAEFGNQWNFELYGGALINYKKMIEAAEAQQGPAYVGIGKIMMAYTFSVVTNVWGDVPYSEALQGDMQVTTPRLDSQRDIYLGNTSGNIRGLMDMVREGLADLSRESVLRPGATDLVYGGNIERWRRAGNSLLLKLAMQISQVEPAIAAQVIREVMDANQYINENAGNLSVRFGGQVGSHSPLWTLTHNSLFENELMISTRFLNLLERLNDPRLPNFVTRVERTPGATPVYVTIDNGFRGVLPLAALTNPARKGRSVYNTYATGVSGEGPVRLLTYAQTSFILAEAVLRFGLPGDAQALYAQGIRASMAEAGINASDIDGYFNGNPSIVTLSGSMEQQIEQVITQKYISLFSNGLEQWNDWRRTGYPTLAEHQNAGGIDGTRPVRAVYLFTEQQRNPNFPQGTAVPMSNVPVWWDVN</sequence>
<dbReference type="InterPro" id="IPR041662">
    <property type="entry name" value="SusD-like_2"/>
</dbReference>
<evidence type="ECO:0000313" key="1">
    <source>
        <dbReference type="EMBL" id="GHE37542.1"/>
    </source>
</evidence>
<keyword evidence="2" id="KW-1185">Reference proteome</keyword>